<dbReference type="PANTHER" id="PTHR47642">
    <property type="entry name" value="ATP-DEPENDENT DNA HELICASE"/>
    <property type="match status" value="1"/>
</dbReference>
<reference evidence="3" key="1">
    <citation type="journal article" date="2023" name="Front. Mar. Sci.">
        <title>A new Merluccius polli reference genome to investigate the effects of global change in West African waters.</title>
        <authorList>
            <person name="Mateo J.L."/>
            <person name="Blanco-Fernandez C."/>
            <person name="Garcia-Vazquez E."/>
            <person name="Machado-Schiaffino G."/>
        </authorList>
    </citation>
    <scope>NUCLEOTIDE SEQUENCE</scope>
    <source>
        <strain evidence="3">C29</strain>
        <tissue evidence="3">Fin</tissue>
    </source>
</reference>
<evidence type="ECO:0000313" key="4">
    <source>
        <dbReference type="Proteomes" id="UP001174136"/>
    </source>
</evidence>
<dbReference type="SUPFAM" id="SSF52540">
    <property type="entry name" value="P-loop containing nucleoside triphosphate hydrolases"/>
    <property type="match status" value="2"/>
</dbReference>
<sequence>MTEQEYLDHVIDLTSSYVVMLKRDPNDCWINNYNPDLLRAWNANMDIQYVVDDFTCIMYMMSYVSKPEHKMTEFFNSVIKNLKVNEHDEMKQIMQAYAKHREVSAQEAAARTCSLPLKKCSCSVVFLQTDEDGLKMSHPINRLKNREPGSEEVWMSGVPEKYGHPTCRTTVRRVHSEENCRKPAIIRFARFSEKKTPKKFYRLKLYLPHRSDDELTDEQYPTYEQLYMCTKRGDRDVRRIVDANKKRYKGGGKNIDAALQQFQQCGPVLNAWNTFAPEMELDRLECLAEHEPLETEHEEKEDIPNYEVNNDRRGFMPIIDAPDLSPDYMRKMYQSLNETQASIFYSVRQWCFKHEELAVANPMSSSAFIRRQQGFYVSSPDSDMSQPAVLLTAFTGTAAYNISGKTLHSILKLPRSLKPPYQGLGNALDKVRAALSNAEIFIIDEISMVFKELFAYVHWRFQQIKGNRKPFGGMSVLAVGDFYQLPPLGRAKPLCVYEENEFDLWKDYFTMVNLTEIMRQKDDRAFAELLNRLRVKLKGDRLSDEDNHNVGTVAALHKNVVEIAAQDYRKDPRTGCMMNLLDNFKGSKRDIPDNIMAAQGVRVMLTRNLDMEDGIVNGTFGTIEHIVMSERGPKAARLIGLRLDNPTAGQRFRKKILGPSDDLLYIKRSEESTSNRYGSAYTHRLHPAPLPAPSVCSVARGNGGAN</sequence>
<evidence type="ECO:0000259" key="2">
    <source>
        <dbReference type="Pfam" id="PF05970"/>
    </source>
</evidence>
<keyword evidence="1 3" id="KW-0347">Helicase</keyword>
<gene>
    <name evidence="3" type="primary">PIF7_1</name>
    <name evidence="3" type="ORF">N1851_030969</name>
</gene>
<comment type="caution">
    <text evidence="3">The sequence shown here is derived from an EMBL/GenBank/DDBJ whole genome shotgun (WGS) entry which is preliminary data.</text>
</comment>
<feature type="domain" description="DNA helicase Pif1-like DEAD-box helicase" evidence="2">
    <location>
        <begin position="386"/>
        <end position="523"/>
    </location>
</feature>
<evidence type="ECO:0000313" key="3">
    <source>
        <dbReference type="EMBL" id="KAK0133509.1"/>
    </source>
</evidence>
<evidence type="ECO:0000256" key="1">
    <source>
        <dbReference type="RuleBase" id="RU363044"/>
    </source>
</evidence>
<dbReference type="GO" id="GO:0016787">
    <property type="term" value="F:hydrolase activity"/>
    <property type="evidence" value="ECO:0007669"/>
    <property type="project" value="UniProtKB-KW"/>
</dbReference>
<comment type="catalytic activity">
    <reaction evidence="1">
        <text>ATP + H2O = ADP + phosphate + H(+)</text>
        <dbReference type="Rhea" id="RHEA:13065"/>
        <dbReference type="ChEBI" id="CHEBI:15377"/>
        <dbReference type="ChEBI" id="CHEBI:15378"/>
        <dbReference type="ChEBI" id="CHEBI:30616"/>
        <dbReference type="ChEBI" id="CHEBI:43474"/>
        <dbReference type="ChEBI" id="CHEBI:456216"/>
        <dbReference type="EC" id="5.6.2.3"/>
    </reaction>
</comment>
<dbReference type="AlphaFoldDB" id="A0AA47M4M9"/>
<accession>A0AA47M4M9</accession>
<keyword evidence="4" id="KW-1185">Reference proteome</keyword>
<dbReference type="EC" id="5.6.2.3" evidence="1"/>
<keyword evidence="1" id="KW-0067">ATP-binding</keyword>
<keyword evidence="1" id="KW-0234">DNA repair</keyword>
<dbReference type="InterPro" id="IPR051055">
    <property type="entry name" value="PIF1_helicase"/>
</dbReference>
<dbReference type="GO" id="GO:0005524">
    <property type="term" value="F:ATP binding"/>
    <property type="evidence" value="ECO:0007669"/>
    <property type="project" value="UniProtKB-KW"/>
</dbReference>
<keyword evidence="1" id="KW-0233">DNA recombination</keyword>
<organism evidence="3 4">
    <name type="scientific">Merluccius polli</name>
    <name type="common">Benguela hake</name>
    <name type="synonym">Merluccius cadenati</name>
    <dbReference type="NCBI Taxonomy" id="89951"/>
    <lineage>
        <taxon>Eukaryota</taxon>
        <taxon>Metazoa</taxon>
        <taxon>Chordata</taxon>
        <taxon>Craniata</taxon>
        <taxon>Vertebrata</taxon>
        <taxon>Euteleostomi</taxon>
        <taxon>Actinopterygii</taxon>
        <taxon>Neopterygii</taxon>
        <taxon>Teleostei</taxon>
        <taxon>Neoteleostei</taxon>
        <taxon>Acanthomorphata</taxon>
        <taxon>Zeiogadaria</taxon>
        <taxon>Gadariae</taxon>
        <taxon>Gadiformes</taxon>
        <taxon>Gadoidei</taxon>
        <taxon>Merlucciidae</taxon>
        <taxon>Merluccius</taxon>
    </lineage>
</organism>
<protein>
    <recommendedName>
        <fullName evidence="1">ATP-dependent DNA helicase</fullName>
        <ecNumber evidence="1">5.6.2.3</ecNumber>
    </recommendedName>
</protein>
<dbReference type="Proteomes" id="UP001174136">
    <property type="component" value="Unassembled WGS sequence"/>
</dbReference>
<dbReference type="Gene3D" id="3.40.50.300">
    <property type="entry name" value="P-loop containing nucleotide triphosphate hydrolases"/>
    <property type="match status" value="1"/>
</dbReference>
<dbReference type="Pfam" id="PF05970">
    <property type="entry name" value="PIF1"/>
    <property type="match status" value="1"/>
</dbReference>
<keyword evidence="1" id="KW-0547">Nucleotide-binding</keyword>
<proteinExistence type="inferred from homology"/>
<dbReference type="InterPro" id="IPR010285">
    <property type="entry name" value="DNA_helicase_pif1-like_DEAD"/>
</dbReference>
<comment type="cofactor">
    <cofactor evidence="1">
        <name>Mg(2+)</name>
        <dbReference type="ChEBI" id="CHEBI:18420"/>
    </cofactor>
</comment>
<dbReference type="InterPro" id="IPR027417">
    <property type="entry name" value="P-loop_NTPase"/>
</dbReference>
<keyword evidence="1" id="KW-0378">Hydrolase</keyword>
<dbReference type="EMBL" id="JAOPHQ010005983">
    <property type="protein sequence ID" value="KAK0133509.1"/>
    <property type="molecule type" value="Genomic_DNA"/>
</dbReference>
<dbReference type="GO" id="GO:0006281">
    <property type="term" value="P:DNA repair"/>
    <property type="evidence" value="ECO:0007669"/>
    <property type="project" value="UniProtKB-KW"/>
</dbReference>
<dbReference type="PANTHER" id="PTHR47642:SF5">
    <property type="entry name" value="ATP-DEPENDENT DNA HELICASE"/>
    <property type="match status" value="1"/>
</dbReference>
<dbReference type="GO" id="GO:0043139">
    <property type="term" value="F:5'-3' DNA helicase activity"/>
    <property type="evidence" value="ECO:0007669"/>
    <property type="project" value="UniProtKB-EC"/>
</dbReference>
<dbReference type="GO" id="GO:0000723">
    <property type="term" value="P:telomere maintenance"/>
    <property type="evidence" value="ECO:0007669"/>
    <property type="project" value="InterPro"/>
</dbReference>
<comment type="similarity">
    <text evidence="1">Belongs to the helicase family.</text>
</comment>
<dbReference type="GO" id="GO:0006310">
    <property type="term" value="P:DNA recombination"/>
    <property type="evidence" value="ECO:0007669"/>
    <property type="project" value="UniProtKB-KW"/>
</dbReference>
<name>A0AA47M4M9_MERPO</name>
<keyword evidence="1" id="KW-0227">DNA damage</keyword>